<sequence>MASELSPIPQLLIPLKSGTCLPISLIPSGEWTIGRGQDNAIVLKNKWVSRKHAVVQSVEMGSIYLVYFVDLGSLNGSRVNGQAVKAPVLLQHEDVINIGDIELKFYYHYA</sequence>
<dbReference type="HOGENOM" id="CLU_2166790_0_0_3"/>
<dbReference type="AlphaFoldDB" id="B8HRL6"/>
<protein>
    <submittedName>
        <fullName evidence="2">FHA domain containing protein</fullName>
    </submittedName>
</protein>
<dbReference type="OrthoDB" id="9816434at2"/>
<gene>
    <name evidence="2" type="ordered locus">Cyan7425_3562</name>
</gene>
<dbReference type="KEGG" id="cyn:Cyan7425_3562"/>
<dbReference type="InterPro" id="IPR050923">
    <property type="entry name" value="Cell_Proc_Reg/RNA_Proc"/>
</dbReference>
<dbReference type="EMBL" id="CP001344">
    <property type="protein sequence ID" value="ACL45883.1"/>
    <property type="molecule type" value="Genomic_DNA"/>
</dbReference>
<dbReference type="STRING" id="395961.Cyan7425_3562"/>
<dbReference type="InterPro" id="IPR008984">
    <property type="entry name" value="SMAD_FHA_dom_sf"/>
</dbReference>
<organism evidence="2">
    <name type="scientific">Cyanothece sp. (strain PCC 7425 / ATCC 29141)</name>
    <dbReference type="NCBI Taxonomy" id="395961"/>
    <lineage>
        <taxon>Bacteria</taxon>
        <taxon>Bacillati</taxon>
        <taxon>Cyanobacteriota</taxon>
        <taxon>Cyanophyceae</taxon>
        <taxon>Gomontiellales</taxon>
        <taxon>Cyanothecaceae</taxon>
        <taxon>Cyanothece</taxon>
    </lineage>
</organism>
<dbReference type="SMART" id="SM00240">
    <property type="entry name" value="FHA"/>
    <property type="match status" value="1"/>
</dbReference>
<proteinExistence type="predicted"/>
<dbReference type="CDD" id="cd00060">
    <property type="entry name" value="FHA"/>
    <property type="match status" value="1"/>
</dbReference>
<accession>B8HRL6</accession>
<dbReference type="PROSITE" id="PS50006">
    <property type="entry name" value="FHA_DOMAIN"/>
    <property type="match status" value="1"/>
</dbReference>
<feature type="domain" description="FHA" evidence="1">
    <location>
        <begin position="31"/>
        <end position="84"/>
    </location>
</feature>
<dbReference type="Pfam" id="PF00498">
    <property type="entry name" value="FHA"/>
    <property type="match status" value="1"/>
</dbReference>
<reference evidence="2" key="1">
    <citation type="submission" date="2009-01" db="EMBL/GenBank/DDBJ databases">
        <title>Complete sequence of chromosome Cyanothece sp. PCC 7425.</title>
        <authorList>
            <consortium name="US DOE Joint Genome Institute"/>
            <person name="Lucas S."/>
            <person name="Copeland A."/>
            <person name="Lapidus A."/>
            <person name="Glavina del Rio T."/>
            <person name="Dalin E."/>
            <person name="Tice H."/>
            <person name="Bruce D."/>
            <person name="Goodwin L."/>
            <person name="Pitluck S."/>
            <person name="Sims D."/>
            <person name="Meineke L."/>
            <person name="Brettin T."/>
            <person name="Detter J.C."/>
            <person name="Han C."/>
            <person name="Larimer F."/>
            <person name="Land M."/>
            <person name="Hauser L."/>
            <person name="Kyrpides N."/>
            <person name="Ovchinnikova G."/>
            <person name="Liberton M."/>
            <person name="Stoeckel J."/>
            <person name="Banerjee A."/>
            <person name="Singh A."/>
            <person name="Page L."/>
            <person name="Sato H."/>
            <person name="Zhao L."/>
            <person name="Sherman L."/>
            <person name="Pakrasi H."/>
            <person name="Richardson P."/>
        </authorList>
    </citation>
    <scope>NUCLEOTIDE SEQUENCE</scope>
    <source>
        <strain evidence="2">PCC 7425</strain>
    </source>
</reference>
<evidence type="ECO:0000313" key="2">
    <source>
        <dbReference type="EMBL" id="ACL45883.1"/>
    </source>
</evidence>
<dbReference type="InterPro" id="IPR000253">
    <property type="entry name" value="FHA_dom"/>
</dbReference>
<evidence type="ECO:0000259" key="1">
    <source>
        <dbReference type="PROSITE" id="PS50006"/>
    </source>
</evidence>
<dbReference type="SUPFAM" id="SSF49879">
    <property type="entry name" value="SMAD/FHA domain"/>
    <property type="match status" value="1"/>
</dbReference>
<dbReference type="eggNOG" id="COG1716">
    <property type="taxonomic scope" value="Bacteria"/>
</dbReference>
<name>B8HRL6_CYAP4</name>
<dbReference type="PANTHER" id="PTHR23308">
    <property type="entry name" value="NUCLEAR INHIBITOR OF PROTEIN PHOSPHATASE-1"/>
    <property type="match status" value="1"/>
</dbReference>
<dbReference type="Gene3D" id="2.60.200.20">
    <property type="match status" value="1"/>
</dbReference>